<dbReference type="AlphaFoldDB" id="A0A6S6TMN0"/>
<dbReference type="Gene3D" id="1.25.40.10">
    <property type="entry name" value="Tetratricopeptide repeat domain"/>
    <property type="match status" value="2"/>
</dbReference>
<dbReference type="InterPro" id="IPR019734">
    <property type="entry name" value="TPR_rpt"/>
</dbReference>
<dbReference type="PROSITE" id="PS50005">
    <property type="entry name" value="TPR"/>
    <property type="match status" value="1"/>
</dbReference>
<sequence length="226" mass="26022">MTLGENAQTSRQYAKAIQYYTQAIQLEPNQKEPYLRQMALAIEKRDLTTFKRTISQLEGLEHSLPLNVYITYAQLAKKQRLYNDGLKMLEKAELRHKISKTILLDRADLYRKLNNNAAVVKALNQALVLDPRSINVLHELATTYIDINTRKSIDLFKKLSMYPAYKDAASSSLGLLHIKLYQADPGPNNRNNLILALGYYNGYYKKYPQSQEAKEMINHIRTLLEA</sequence>
<feature type="repeat" description="TPR" evidence="1">
    <location>
        <begin position="1"/>
        <end position="30"/>
    </location>
</feature>
<evidence type="ECO:0000313" key="2">
    <source>
        <dbReference type="EMBL" id="CAA6816159.1"/>
    </source>
</evidence>
<reference evidence="2" key="1">
    <citation type="submission" date="2020-01" db="EMBL/GenBank/DDBJ databases">
        <authorList>
            <person name="Meier V. D."/>
            <person name="Meier V D."/>
        </authorList>
    </citation>
    <scope>NUCLEOTIDE SEQUENCE</scope>
    <source>
        <strain evidence="2">HLG_WM_MAG_10</strain>
    </source>
</reference>
<evidence type="ECO:0000256" key="1">
    <source>
        <dbReference type="PROSITE-ProRule" id="PRU00339"/>
    </source>
</evidence>
<dbReference type="InterPro" id="IPR011990">
    <property type="entry name" value="TPR-like_helical_dom_sf"/>
</dbReference>
<organism evidence="2">
    <name type="scientific">uncultured Aureispira sp</name>
    <dbReference type="NCBI Taxonomy" id="1331704"/>
    <lineage>
        <taxon>Bacteria</taxon>
        <taxon>Pseudomonadati</taxon>
        <taxon>Bacteroidota</taxon>
        <taxon>Saprospiria</taxon>
        <taxon>Saprospirales</taxon>
        <taxon>Saprospiraceae</taxon>
        <taxon>Aureispira</taxon>
        <taxon>environmental samples</taxon>
    </lineage>
</organism>
<dbReference type="SUPFAM" id="SSF48452">
    <property type="entry name" value="TPR-like"/>
    <property type="match status" value="1"/>
</dbReference>
<protein>
    <submittedName>
        <fullName evidence="2">Uncharacterized protein</fullName>
    </submittedName>
</protein>
<accession>A0A6S6TMN0</accession>
<name>A0A6S6TMN0_9BACT</name>
<dbReference type="EMBL" id="CACVAQ010000234">
    <property type="protein sequence ID" value="CAA6816159.1"/>
    <property type="molecule type" value="Genomic_DNA"/>
</dbReference>
<proteinExistence type="predicted"/>
<keyword evidence="1" id="KW-0802">TPR repeat</keyword>
<gene>
    <name evidence="2" type="ORF">HELGO_WM42238</name>
</gene>
<dbReference type="Pfam" id="PF13181">
    <property type="entry name" value="TPR_8"/>
    <property type="match status" value="1"/>
</dbReference>